<name>A0ABY2QG25_9SPHN</name>
<keyword evidence="4" id="KW-0472">Membrane</keyword>
<feature type="domain" description="Phospholipid/glycerol acyltransferase" evidence="5">
    <location>
        <begin position="69"/>
        <end position="183"/>
    </location>
</feature>
<organism evidence="6 7">
    <name type="scientific">Sphingomonas olei</name>
    <dbReference type="NCBI Taxonomy" id="1886787"/>
    <lineage>
        <taxon>Bacteria</taxon>
        <taxon>Pseudomonadati</taxon>
        <taxon>Pseudomonadota</taxon>
        <taxon>Alphaproteobacteria</taxon>
        <taxon>Sphingomonadales</taxon>
        <taxon>Sphingomonadaceae</taxon>
        <taxon>Sphingomonas</taxon>
    </lineage>
</organism>
<dbReference type="PANTHER" id="PTHR10434:SF40">
    <property type="entry name" value="1-ACYL-SN-GLYCEROL-3-PHOSPHATE ACYLTRANSFERASE"/>
    <property type="match status" value="1"/>
</dbReference>
<keyword evidence="2" id="KW-0808">Transferase</keyword>
<feature type="transmembrane region" description="Helical" evidence="4">
    <location>
        <begin position="7"/>
        <end position="28"/>
    </location>
</feature>
<sequence length="231" mass="25505">MNWLRTILYQIVFYSGSVLIVLAVPLVAPFGQKATIHHAHRWARLNRWAARVFLGVTTRVEGEIPEGQLLFAAKHQSMYETTELQLILGGPAMVLKRELSRIPLWGWATKLYGSMSVDREASAKALRRLMAEGKELRAQGRSVIVYPEGTRVTPGESPPLRSGFAGLYKAVNLPVVPIALDSGRFMPKKGPKRPGVVTIRVGTPIPAGLPRKEIEQRVWQAINALEPGAQG</sequence>
<dbReference type="SMART" id="SM00563">
    <property type="entry name" value="PlsC"/>
    <property type="match status" value="1"/>
</dbReference>
<dbReference type="Pfam" id="PF01553">
    <property type="entry name" value="Acyltransferase"/>
    <property type="match status" value="1"/>
</dbReference>
<proteinExistence type="predicted"/>
<keyword evidence="7" id="KW-1185">Reference proteome</keyword>
<evidence type="ECO:0000256" key="3">
    <source>
        <dbReference type="ARBA" id="ARBA00023315"/>
    </source>
</evidence>
<accession>A0ABY2QG25</accession>
<dbReference type="Proteomes" id="UP000308038">
    <property type="component" value="Unassembled WGS sequence"/>
</dbReference>
<keyword evidence="4" id="KW-0812">Transmembrane</keyword>
<dbReference type="CDD" id="cd07989">
    <property type="entry name" value="LPLAT_AGPAT-like"/>
    <property type="match status" value="1"/>
</dbReference>
<reference evidence="6 7" key="1">
    <citation type="submission" date="2019-04" db="EMBL/GenBank/DDBJ databases">
        <title>Microbes associate with the intestines of laboratory mice.</title>
        <authorList>
            <person name="Navarre W."/>
            <person name="Wong E."/>
            <person name="Huang K.C."/>
            <person name="Tropini C."/>
            <person name="Ng K."/>
            <person name="Yu B."/>
        </authorList>
    </citation>
    <scope>NUCLEOTIDE SEQUENCE [LARGE SCALE GENOMIC DNA]</scope>
    <source>
        <strain evidence="6 7">NM83_B4-11</strain>
    </source>
</reference>
<keyword evidence="4" id="KW-1133">Transmembrane helix</keyword>
<dbReference type="InterPro" id="IPR002123">
    <property type="entry name" value="Plipid/glycerol_acylTrfase"/>
</dbReference>
<comment type="caution">
    <text evidence="6">The sequence shown here is derived from an EMBL/GenBank/DDBJ whole genome shotgun (WGS) entry which is preliminary data.</text>
</comment>
<dbReference type="GO" id="GO:0016746">
    <property type="term" value="F:acyltransferase activity"/>
    <property type="evidence" value="ECO:0007669"/>
    <property type="project" value="UniProtKB-KW"/>
</dbReference>
<dbReference type="SUPFAM" id="SSF69593">
    <property type="entry name" value="Glycerol-3-phosphate (1)-acyltransferase"/>
    <property type="match status" value="1"/>
</dbReference>
<evidence type="ECO:0000259" key="5">
    <source>
        <dbReference type="SMART" id="SM00563"/>
    </source>
</evidence>
<dbReference type="RefSeq" id="WP_136451782.1">
    <property type="nucleotide sequence ID" value="NZ_SSTI01000008.1"/>
</dbReference>
<dbReference type="PANTHER" id="PTHR10434">
    <property type="entry name" value="1-ACYL-SN-GLYCEROL-3-PHOSPHATE ACYLTRANSFERASE"/>
    <property type="match status" value="1"/>
</dbReference>
<evidence type="ECO:0000313" key="7">
    <source>
        <dbReference type="Proteomes" id="UP000308038"/>
    </source>
</evidence>
<gene>
    <name evidence="6" type="ORF">E5988_11765</name>
</gene>
<keyword evidence="3 6" id="KW-0012">Acyltransferase</keyword>
<evidence type="ECO:0000313" key="6">
    <source>
        <dbReference type="EMBL" id="THG39359.1"/>
    </source>
</evidence>
<protein>
    <submittedName>
        <fullName evidence="6">1-acyl-sn-glycerol-3-phosphate acyltransferase</fullName>
    </submittedName>
</protein>
<evidence type="ECO:0000256" key="4">
    <source>
        <dbReference type="SAM" id="Phobius"/>
    </source>
</evidence>
<evidence type="ECO:0000256" key="2">
    <source>
        <dbReference type="ARBA" id="ARBA00022679"/>
    </source>
</evidence>
<comment type="pathway">
    <text evidence="1">Lipid metabolism.</text>
</comment>
<evidence type="ECO:0000256" key="1">
    <source>
        <dbReference type="ARBA" id="ARBA00005189"/>
    </source>
</evidence>
<dbReference type="EMBL" id="SSTI01000008">
    <property type="protein sequence ID" value="THG39359.1"/>
    <property type="molecule type" value="Genomic_DNA"/>
</dbReference>